<dbReference type="InterPro" id="IPR001173">
    <property type="entry name" value="Glyco_trans_2-like"/>
</dbReference>
<keyword evidence="3" id="KW-1185">Reference proteome</keyword>
<dbReference type="PANTHER" id="PTHR22916:SF3">
    <property type="entry name" value="UDP-GLCNAC:BETAGAL BETA-1,3-N-ACETYLGLUCOSAMINYLTRANSFERASE-LIKE PROTEIN 1"/>
    <property type="match status" value="1"/>
</dbReference>
<feature type="domain" description="Glycosyltransferase 2-like" evidence="1">
    <location>
        <begin position="6"/>
        <end position="133"/>
    </location>
</feature>
<dbReference type="PANTHER" id="PTHR22916">
    <property type="entry name" value="GLYCOSYLTRANSFERASE"/>
    <property type="match status" value="1"/>
</dbReference>
<dbReference type="InterPro" id="IPR029044">
    <property type="entry name" value="Nucleotide-diphossugar_trans"/>
</dbReference>
<proteinExistence type="predicted"/>
<reference evidence="2 3" key="1">
    <citation type="submission" date="2023-12" db="EMBL/GenBank/DDBJ databases">
        <title>Denitrificimonas halotolerans sp. nov.,a novel species isolated from landfill leachate.</title>
        <authorList>
            <person name="Wang S."/>
        </authorList>
    </citation>
    <scope>NUCLEOTIDE SEQUENCE [LARGE SCALE GENOMIC DNA]</scope>
    <source>
        <strain evidence="2 3">JX-1</strain>
    </source>
</reference>
<dbReference type="EC" id="2.4.-.-" evidence="2"/>
<sequence>MRPSVSIITPSYNSSSFILQTLRSVTTQTFNNWEVIIVDDCSSDSSAEVIQQYASQDPRIKFIQLEKNSGASIARNTAIEVATGRFIAFLDSDDLWHPEKLEKQISFMLENEVAFSYTAYEKIDEKGVSFDIVNTPTKISYKQLLKTNVIGCLTAMYDVEKLGKVYMPVNTKREDFATWLAILKKIDYAYGMPEVLARYRVYASQSSAKKTKMAKENWRLYRDLEQLSIFKSAYYFTHYAVRGVLRTKFPTLARALGVLD</sequence>
<dbReference type="Pfam" id="PF00535">
    <property type="entry name" value="Glycos_transf_2"/>
    <property type="match status" value="1"/>
</dbReference>
<accession>A0ABU5GT17</accession>
<dbReference type="Gene3D" id="3.90.550.10">
    <property type="entry name" value="Spore Coat Polysaccharide Biosynthesis Protein SpsA, Chain A"/>
    <property type="match status" value="1"/>
</dbReference>
<name>A0ABU5GT17_9GAMM</name>
<protein>
    <submittedName>
        <fullName evidence="2">Glycosyltransferase family 2 protein</fullName>
        <ecNumber evidence="2">2.4.-.-</ecNumber>
    </submittedName>
</protein>
<evidence type="ECO:0000313" key="2">
    <source>
        <dbReference type="EMBL" id="MDY7218788.1"/>
    </source>
</evidence>
<dbReference type="CDD" id="cd00761">
    <property type="entry name" value="Glyco_tranf_GTA_type"/>
    <property type="match status" value="1"/>
</dbReference>
<evidence type="ECO:0000259" key="1">
    <source>
        <dbReference type="Pfam" id="PF00535"/>
    </source>
</evidence>
<dbReference type="GO" id="GO:0016757">
    <property type="term" value="F:glycosyltransferase activity"/>
    <property type="evidence" value="ECO:0007669"/>
    <property type="project" value="UniProtKB-KW"/>
</dbReference>
<dbReference type="Proteomes" id="UP001294570">
    <property type="component" value="Unassembled WGS sequence"/>
</dbReference>
<dbReference type="SUPFAM" id="SSF53448">
    <property type="entry name" value="Nucleotide-diphospho-sugar transferases"/>
    <property type="match status" value="1"/>
</dbReference>
<evidence type="ECO:0000313" key="3">
    <source>
        <dbReference type="Proteomes" id="UP001294570"/>
    </source>
</evidence>
<dbReference type="RefSeq" id="WP_321552882.1">
    <property type="nucleotide sequence ID" value="NZ_JAXIVU010000003.1"/>
</dbReference>
<dbReference type="EMBL" id="JAXIVU010000003">
    <property type="protein sequence ID" value="MDY7218788.1"/>
    <property type="molecule type" value="Genomic_DNA"/>
</dbReference>
<organism evidence="2 3">
    <name type="scientific">Denitrificimonas halotolerans</name>
    <dbReference type="NCBI Taxonomy" id="3098930"/>
    <lineage>
        <taxon>Bacteria</taxon>
        <taxon>Pseudomonadati</taxon>
        <taxon>Pseudomonadota</taxon>
        <taxon>Gammaproteobacteria</taxon>
        <taxon>Pseudomonadales</taxon>
        <taxon>Pseudomonadaceae</taxon>
        <taxon>Denitrificimonas</taxon>
    </lineage>
</organism>
<keyword evidence="2" id="KW-0328">Glycosyltransferase</keyword>
<gene>
    <name evidence="2" type="ORF">TOI97_04280</name>
</gene>
<comment type="caution">
    <text evidence="2">The sequence shown here is derived from an EMBL/GenBank/DDBJ whole genome shotgun (WGS) entry which is preliminary data.</text>
</comment>
<keyword evidence="2" id="KW-0808">Transferase</keyword>